<gene>
    <name evidence="1" type="ordered locus">Bresu_1096</name>
</gene>
<dbReference type="InterPro" id="IPR036412">
    <property type="entry name" value="HAD-like_sf"/>
</dbReference>
<proteinExistence type="predicted"/>
<dbReference type="OrthoDB" id="9807742at2"/>
<evidence type="ECO:0000313" key="1">
    <source>
        <dbReference type="EMBL" id="ADL00408.1"/>
    </source>
</evidence>
<dbReference type="Proteomes" id="UP000002696">
    <property type="component" value="Chromosome"/>
</dbReference>
<dbReference type="Gene3D" id="3.40.50.1000">
    <property type="entry name" value="HAD superfamily/HAD-like"/>
    <property type="match status" value="1"/>
</dbReference>
<dbReference type="InterPro" id="IPR023214">
    <property type="entry name" value="HAD_sf"/>
</dbReference>
<dbReference type="PANTHER" id="PTHR43611:SF3">
    <property type="entry name" value="FLAVIN MONONUCLEOTIDE HYDROLASE 1, CHLOROPLATIC"/>
    <property type="match status" value="1"/>
</dbReference>
<dbReference type="BioCyc" id="BSUB633149:G1GM8-1094-MONOMER"/>
<protein>
    <submittedName>
        <fullName evidence="1">HAD-superfamily hydrolase, subfamily IA, variant 3</fullName>
    </submittedName>
</protein>
<keyword evidence="1" id="KW-0378">Hydrolase</keyword>
<dbReference type="InterPro" id="IPR006439">
    <property type="entry name" value="HAD-SF_hydro_IA"/>
</dbReference>
<dbReference type="SFLD" id="SFLDS00003">
    <property type="entry name" value="Haloacid_Dehalogenase"/>
    <property type="match status" value="1"/>
</dbReference>
<keyword evidence="2" id="KW-1185">Reference proteome</keyword>
<evidence type="ECO:0000313" key="2">
    <source>
        <dbReference type="Proteomes" id="UP000002696"/>
    </source>
</evidence>
<dbReference type="SFLD" id="SFLDG01129">
    <property type="entry name" value="C1.5:_HAD__Beta-PGM__Phosphata"/>
    <property type="match status" value="1"/>
</dbReference>
<dbReference type="InParanoid" id="D9QNX5"/>
<organism evidence="1 2">
    <name type="scientific">Brevundimonas subvibrioides (strain ATCC 15264 / DSM 4735 / LMG 14903 / NBRC 16000 / CB 81)</name>
    <name type="common">Caulobacter subvibrioides</name>
    <dbReference type="NCBI Taxonomy" id="633149"/>
    <lineage>
        <taxon>Bacteria</taxon>
        <taxon>Pseudomonadati</taxon>
        <taxon>Pseudomonadota</taxon>
        <taxon>Alphaproteobacteria</taxon>
        <taxon>Caulobacterales</taxon>
        <taxon>Caulobacteraceae</taxon>
        <taxon>Brevundimonas</taxon>
    </lineage>
</organism>
<dbReference type="NCBIfam" id="TIGR01509">
    <property type="entry name" value="HAD-SF-IA-v3"/>
    <property type="match status" value="1"/>
</dbReference>
<dbReference type="STRING" id="633149.Bresu_1096"/>
<dbReference type="AlphaFoldDB" id="D9QNX5"/>
<dbReference type="EMBL" id="CP002102">
    <property type="protein sequence ID" value="ADL00408.1"/>
    <property type="molecule type" value="Genomic_DNA"/>
</dbReference>
<dbReference type="eggNOG" id="COG1011">
    <property type="taxonomic scope" value="Bacteria"/>
</dbReference>
<dbReference type="GO" id="GO:0016787">
    <property type="term" value="F:hydrolase activity"/>
    <property type="evidence" value="ECO:0007669"/>
    <property type="project" value="UniProtKB-KW"/>
</dbReference>
<dbReference type="SUPFAM" id="SSF56784">
    <property type="entry name" value="HAD-like"/>
    <property type="match status" value="1"/>
</dbReference>
<sequence>MKPAILMVDVDGVVVRPANPLGWSAEIERDLGIPAAALQSRFFQVHWADVIHGRAGLRERLAGVLAEIAPHVSCETLIRYWFHGDAELDANLLTQIATVRATGVAVHLATVQEHERAAWLWNDLGLRDHFDDMHYAADLGASKPSQAFYAAVEQRVGRRGSAIAFVDDSERNVQAARERGWQAALWTSGASLPTLLPALMHPSGEVV</sequence>
<dbReference type="PANTHER" id="PTHR43611">
    <property type="entry name" value="ALPHA-D-GLUCOSE 1-PHOSPHATE PHOSPHATASE"/>
    <property type="match status" value="1"/>
</dbReference>
<dbReference type="RefSeq" id="WP_013268511.1">
    <property type="nucleotide sequence ID" value="NC_014375.1"/>
</dbReference>
<reference evidence="2" key="1">
    <citation type="journal article" date="2011" name="J. Bacteriol.">
        <title>Genome sequences of eight morphologically diverse alphaproteobacteria.</title>
        <authorList>
            <consortium name="US DOE Joint Genome Institute"/>
            <person name="Brown P.J."/>
            <person name="Kysela D.T."/>
            <person name="Buechlein A."/>
            <person name="Hemmerich C."/>
            <person name="Brun Y.V."/>
        </authorList>
    </citation>
    <scope>NUCLEOTIDE SEQUENCE [LARGE SCALE GENOMIC DNA]</scope>
    <source>
        <strain evidence="2">ATCC 15264 / DSM 4735 / LMG 14903 / NBRC 16000 / CB 81</strain>
    </source>
</reference>
<accession>D9QNX5</accession>
<dbReference type="HOGENOM" id="CLU_045011_9_4_5"/>
<dbReference type="Pfam" id="PF00702">
    <property type="entry name" value="Hydrolase"/>
    <property type="match status" value="1"/>
</dbReference>
<name>D9QNX5_BRESC</name>
<dbReference type="KEGG" id="bsb:Bresu_1096"/>